<dbReference type="AlphaFoldDB" id="A0A8R1IRC0"/>
<protein>
    <submittedName>
        <fullName evidence="1">Uncharacterized protein</fullName>
    </submittedName>
</protein>
<reference evidence="1" key="2">
    <citation type="submission" date="2022-06" db="UniProtKB">
        <authorList>
            <consortium name="EnsemblMetazoa"/>
        </authorList>
    </citation>
    <scope>IDENTIFICATION</scope>
    <source>
        <strain evidence="1">DF5081</strain>
    </source>
</reference>
<sequence>MGLQCEHWVIKCTSHTPYLTDLISCIPLNCELLNIEVDNGGLGHIASMQQIISAKNLELKTSDESEQPSVPQVSNKQLLNFQANYLRVFSSRITEEGINELIKQTFKNDNAFYAELNVQKGFDLSVSKILDSFEFEQVDGTFYVKSSTKSLNLRIVDQTVIIEQTDKK</sequence>
<name>A0A8R1IRC0_CAEJA</name>
<organism evidence="1 2">
    <name type="scientific">Caenorhabditis japonica</name>
    <dbReference type="NCBI Taxonomy" id="281687"/>
    <lineage>
        <taxon>Eukaryota</taxon>
        <taxon>Metazoa</taxon>
        <taxon>Ecdysozoa</taxon>
        <taxon>Nematoda</taxon>
        <taxon>Chromadorea</taxon>
        <taxon>Rhabditida</taxon>
        <taxon>Rhabditina</taxon>
        <taxon>Rhabditomorpha</taxon>
        <taxon>Rhabditoidea</taxon>
        <taxon>Rhabditidae</taxon>
        <taxon>Peloderinae</taxon>
        <taxon>Caenorhabditis</taxon>
    </lineage>
</organism>
<proteinExistence type="predicted"/>
<evidence type="ECO:0000313" key="2">
    <source>
        <dbReference type="Proteomes" id="UP000005237"/>
    </source>
</evidence>
<reference evidence="2" key="1">
    <citation type="submission" date="2010-08" db="EMBL/GenBank/DDBJ databases">
        <authorList>
            <consortium name="Caenorhabditis japonica Sequencing Consortium"/>
            <person name="Wilson R.K."/>
        </authorList>
    </citation>
    <scope>NUCLEOTIDE SEQUENCE [LARGE SCALE GENOMIC DNA]</scope>
    <source>
        <strain evidence="2">DF5081</strain>
    </source>
</reference>
<accession>A0A8R1IRC0</accession>
<dbReference type="EnsemblMetazoa" id="CJA35401.1">
    <property type="protein sequence ID" value="CJA35401.1"/>
    <property type="gene ID" value="WBGene00211248"/>
</dbReference>
<dbReference type="Proteomes" id="UP000005237">
    <property type="component" value="Unassembled WGS sequence"/>
</dbReference>
<keyword evidence="2" id="KW-1185">Reference proteome</keyword>
<evidence type="ECO:0000313" key="1">
    <source>
        <dbReference type="EnsemblMetazoa" id="CJA35401.1"/>
    </source>
</evidence>